<dbReference type="STRING" id="1085623.GNIT_3689"/>
<name>G4QNH9_GLANF</name>
<dbReference type="AlphaFoldDB" id="G4QNH9"/>
<evidence type="ECO:0000313" key="2">
    <source>
        <dbReference type="Proteomes" id="UP000009282"/>
    </source>
</evidence>
<protein>
    <submittedName>
        <fullName evidence="1">Uncharacterized protein</fullName>
    </submittedName>
</protein>
<accession>G4QNH9</accession>
<organism evidence="1 2">
    <name type="scientific">Glaciecola nitratireducens (strain JCM 12485 / KCTC 12276 / FR1064)</name>
    <dbReference type="NCBI Taxonomy" id="1085623"/>
    <lineage>
        <taxon>Bacteria</taxon>
        <taxon>Pseudomonadati</taxon>
        <taxon>Pseudomonadota</taxon>
        <taxon>Gammaproteobacteria</taxon>
        <taxon>Alteromonadales</taxon>
        <taxon>Alteromonadaceae</taxon>
        <taxon>Brumicola</taxon>
    </lineage>
</organism>
<evidence type="ECO:0000313" key="1">
    <source>
        <dbReference type="EMBL" id="AEP31783.1"/>
    </source>
</evidence>
<reference evidence="1 2" key="1">
    <citation type="journal article" date="2011" name="J. Bacteriol.">
        <title>Complete genome sequence of seawater bacterium Glaciecola nitratireducens FR1064T.</title>
        <authorList>
            <person name="Bian F."/>
            <person name="Qin Q.L."/>
            <person name="Xie B.B."/>
            <person name="Shu Y.L."/>
            <person name="Zhang X.Y."/>
            <person name="Yu Y."/>
            <person name="Chen B."/>
            <person name="Chen X.L."/>
            <person name="Zhou B.C."/>
            <person name="Zhang Y.Z."/>
        </authorList>
    </citation>
    <scope>NUCLEOTIDE SEQUENCE [LARGE SCALE GENOMIC DNA]</scope>
    <source>
        <strain evidence="2">JCM 12485 / KCTC 12276 / FR1064</strain>
    </source>
</reference>
<gene>
    <name evidence="1" type="ordered locus">GNIT_3689</name>
</gene>
<dbReference type="HOGENOM" id="CLU_2699483_0_0_6"/>
<dbReference type="Proteomes" id="UP000009282">
    <property type="component" value="Chromosome"/>
</dbReference>
<sequence>MDGSSISFSEVAGYKVYMGQSRAKLNLVKTIDDPQVLSTEIIDITKGKYYFAIAVYDSENLTSPLSKTIVREF</sequence>
<proteinExistence type="predicted"/>
<dbReference type="KEGG" id="gni:GNIT_3689"/>
<dbReference type="Gene3D" id="2.60.40.10">
    <property type="entry name" value="Immunoglobulins"/>
    <property type="match status" value="1"/>
</dbReference>
<keyword evidence="2" id="KW-1185">Reference proteome</keyword>
<dbReference type="EMBL" id="CP003060">
    <property type="protein sequence ID" value="AEP31783.1"/>
    <property type="molecule type" value="Genomic_DNA"/>
</dbReference>
<dbReference type="InterPro" id="IPR013783">
    <property type="entry name" value="Ig-like_fold"/>
</dbReference>